<organism evidence="1 2">
    <name type="scientific">Antribacter soli</name>
    <dbReference type="NCBI Taxonomy" id="2910976"/>
    <lineage>
        <taxon>Bacteria</taxon>
        <taxon>Bacillati</taxon>
        <taxon>Actinomycetota</taxon>
        <taxon>Actinomycetes</taxon>
        <taxon>Micrococcales</taxon>
        <taxon>Promicromonosporaceae</taxon>
        <taxon>Antribacter</taxon>
    </lineage>
</organism>
<keyword evidence="2" id="KW-1185">Reference proteome</keyword>
<name>A0AA41U961_9MICO</name>
<reference evidence="1" key="1">
    <citation type="submission" date="2022-01" db="EMBL/GenBank/DDBJ databases">
        <title>Antribacter sp. nov., isolated from Guizhou of China.</title>
        <authorList>
            <person name="Chengliang C."/>
            <person name="Ya Z."/>
        </authorList>
    </citation>
    <scope>NUCLEOTIDE SEQUENCE</scope>
    <source>
        <strain evidence="1">KLBMP 9083</strain>
    </source>
</reference>
<dbReference type="RefSeq" id="WP_236090992.1">
    <property type="nucleotide sequence ID" value="NZ_JAKGSG010000055.1"/>
</dbReference>
<dbReference type="EMBL" id="JAKGSG010000055">
    <property type="protein sequence ID" value="MCF4123180.1"/>
    <property type="molecule type" value="Genomic_DNA"/>
</dbReference>
<dbReference type="AlphaFoldDB" id="A0AA41U961"/>
<evidence type="ECO:0000313" key="2">
    <source>
        <dbReference type="Proteomes" id="UP001165405"/>
    </source>
</evidence>
<comment type="caution">
    <text evidence="1">The sequence shown here is derived from an EMBL/GenBank/DDBJ whole genome shotgun (WGS) entry which is preliminary data.</text>
</comment>
<protein>
    <submittedName>
        <fullName evidence="1">Uncharacterized protein</fullName>
    </submittedName>
</protein>
<accession>A0AA41U961</accession>
<sequence length="52" mass="5638">MPGVVEPLRDRLPDGPLLRSPALDEAFGESGFWSEAYLAQDEPVLVLVSLGQ</sequence>
<proteinExistence type="predicted"/>
<gene>
    <name evidence="1" type="ORF">L1785_19590</name>
</gene>
<dbReference type="Proteomes" id="UP001165405">
    <property type="component" value="Unassembled WGS sequence"/>
</dbReference>
<evidence type="ECO:0000313" key="1">
    <source>
        <dbReference type="EMBL" id="MCF4123180.1"/>
    </source>
</evidence>